<organism evidence="2 3">
    <name type="scientific">Mesobacillus zeae</name>
    <dbReference type="NCBI Taxonomy" id="1917180"/>
    <lineage>
        <taxon>Bacteria</taxon>
        <taxon>Bacillati</taxon>
        <taxon>Bacillota</taxon>
        <taxon>Bacilli</taxon>
        <taxon>Bacillales</taxon>
        <taxon>Bacillaceae</taxon>
        <taxon>Mesobacillus</taxon>
    </lineage>
</organism>
<evidence type="ECO:0000313" key="2">
    <source>
        <dbReference type="EMBL" id="RID88790.1"/>
    </source>
</evidence>
<dbReference type="GO" id="GO:0120147">
    <property type="term" value="F:formylglycine-generating oxidase activity"/>
    <property type="evidence" value="ECO:0007669"/>
    <property type="project" value="TreeGrafter"/>
</dbReference>
<evidence type="ECO:0000313" key="3">
    <source>
        <dbReference type="Proteomes" id="UP000265816"/>
    </source>
</evidence>
<dbReference type="RefSeq" id="WP_119110953.1">
    <property type="nucleotide sequence ID" value="NZ_CBCSEO010000004.1"/>
</dbReference>
<protein>
    <submittedName>
        <fullName evidence="2">Formylglycine-generating enzyme family protein</fullName>
    </submittedName>
</protein>
<keyword evidence="3" id="KW-1185">Reference proteome</keyword>
<proteinExistence type="predicted"/>
<dbReference type="InterPro" id="IPR042095">
    <property type="entry name" value="SUMF_sf"/>
</dbReference>
<dbReference type="PANTHER" id="PTHR23150">
    <property type="entry name" value="SULFATASE MODIFYING FACTOR 1, 2"/>
    <property type="match status" value="1"/>
</dbReference>
<dbReference type="AlphaFoldDB" id="A0A398BLZ7"/>
<feature type="domain" description="Sulfatase-modifying factor enzyme-like" evidence="1">
    <location>
        <begin position="14"/>
        <end position="263"/>
    </location>
</feature>
<dbReference type="Proteomes" id="UP000265816">
    <property type="component" value="Unassembled WGS sequence"/>
</dbReference>
<dbReference type="EMBL" id="QWVT01000002">
    <property type="protein sequence ID" value="RID88790.1"/>
    <property type="molecule type" value="Genomic_DNA"/>
</dbReference>
<reference evidence="2 3" key="1">
    <citation type="submission" date="2018-08" db="EMBL/GenBank/DDBJ databases">
        <title>Bacillus jemisoniae sp. nov., Bacillus chryseoplanitiae sp. nov., Bacillus resnikiae sp. nov., and Bacillus frankliniae sp. nov., isolated from Viking spacecraft and associated surfaces.</title>
        <authorList>
            <person name="Seuylemezian A."/>
            <person name="Vaishampayan P."/>
        </authorList>
    </citation>
    <scope>NUCLEOTIDE SEQUENCE [LARGE SCALE GENOMIC DNA]</scope>
    <source>
        <strain evidence="2 3">JJ-247</strain>
    </source>
</reference>
<dbReference type="OrthoDB" id="9768004at2"/>
<dbReference type="InterPro" id="IPR016187">
    <property type="entry name" value="CTDL_fold"/>
</dbReference>
<dbReference type="Gene3D" id="3.90.1580.10">
    <property type="entry name" value="paralog of FGE (formylglycine-generating enzyme)"/>
    <property type="match status" value="1"/>
</dbReference>
<dbReference type="PANTHER" id="PTHR23150:SF19">
    <property type="entry name" value="FORMYLGLYCINE-GENERATING ENZYME"/>
    <property type="match status" value="1"/>
</dbReference>
<dbReference type="Pfam" id="PF03781">
    <property type="entry name" value="FGE-sulfatase"/>
    <property type="match status" value="1"/>
</dbReference>
<dbReference type="InterPro" id="IPR005532">
    <property type="entry name" value="SUMF_dom"/>
</dbReference>
<dbReference type="SUPFAM" id="SSF56436">
    <property type="entry name" value="C-type lectin-like"/>
    <property type="match status" value="1"/>
</dbReference>
<dbReference type="InterPro" id="IPR051043">
    <property type="entry name" value="Sulfatase_Mod_Factor_Kinase"/>
</dbReference>
<accession>A0A398BLZ7</accession>
<evidence type="ECO:0000259" key="1">
    <source>
        <dbReference type="Pfam" id="PF03781"/>
    </source>
</evidence>
<name>A0A398BLZ7_9BACI</name>
<gene>
    <name evidence="2" type="ORF">D1970_00655</name>
</gene>
<sequence>MMQDKIFSIDDELEFIAIPAGTFTMGALHGDEHAAEIETQREIRLTESFAMQRTPVTVKQYLKFTAETGHNADYKIEIWDGDEWVLGPDFSDANNCGDFPVIGVSYFDTLKFIEWASKKYKVSFRLPTEAEFEYAAKQECSCSCACKKSLECRELKLTRDSEELKKKVYPVKNSIAAFNGLQGMHGLIWQWCEDWFYFYDPVDIIDPSGPKDKPEYAPWRGEKWTTGKVIRGGSFSYPYHHSRCSNRHYAKLEDRNYNVGFRLSFSI</sequence>
<comment type="caution">
    <text evidence="2">The sequence shown here is derived from an EMBL/GenBank/DDBJ whole genome shotgun (WGS) entry which is preliminary data.</text>
</comment>